<dbReference type="Proteomes" id="UP000799444">
    <property type="component" value="Unassembled WGS sequence"/>
</dbReference>
<dbReference type="Pfam" id="PF20237">
    <property type="entry name" value="DUF6594"/>
    <property type="match status" value="1"/>
</dbReference>
<feature type="domain" description="DUF6594" evidence="1">
    <location>
        <begin position="24"/>
        <end position="123"/>
    </location>
</feature>
<evidence type="ECO:0000259" key="1">
    <source>
        <dbReference type="Pfam" id="PF20237"/>
    </source>
</evidence>
<accession>A0A9P4V6Y5</accession>
<keyword evidence="3" id="KW-1185">Reference proteome</keyword>
<dbReference type="PANTHER" id="PTHR34502:SF4">
    <property type="entry name" value="DUF6594 DOMAIN-CONTAINING PROTEIN"/>
    <property type="match status" value="1"/>
</dbReference>
<organism evidence="2 3">
    <name type="scientific">Polyplosphaeria fusca</name>
    <dbReference type="NCBI Taxonomy" id="682080"/>
    <lineage>
        <taxon>Eukaryota</taxon>
        <taxon>Fungi</taxon>
        <taxon>Dikarya</taxon>
        <taxon>Ascomycota</taxon>
        <taxon>Pezizomycotina</taxon>
        <taxon>Dothideomycetes</taxon>
        <taxon>Pleosporomycetidae</taxon>
        <taxon>Pleosporales</taxon>
        <taxon>Tetraplosphaeriaceae</taxon>
        <taxon>Polyplosphaeria</taxon>
    </lineage>
</organism>
<dbReference type="OrthoDB" id="3533814at2759"/>
<reference evidence="2" key="1">
    <citation type="journal article" date="2020" name="Stud. Mycol.">
        <title>101 Dothideomycetes genomes: a test case for predicting lifestyles and emergence of pathogens.</title>
        <authorList>
            <person name="Haridas S."/>
            <person name="Albert R."/>
            <person name="Binder M."/>
            <person name="Bloem J."/>
            <person name="Labutti K."/>
            <person name="Salamov A."/>
            <person name="Andreopoulos B."/>
            <person name="Baker S."/>
            <person name="Barry K."/>
            <person name="Bills G."/>
            <person name="Bluhm B."/>
            <person name="Cannon C."/>
            <person name="Castanera R."/>
            <person name="Culley D."/>
            <person name="Daum C."/>
            <person name="Ezra D."/>
            <person name="Gonzalez J."/>
            <person name="Henrissat B."/>
            <person name="Kuo A."/>
            <person name="Liang C."/>
            <person name="Lipzen A."/>
            <person name="Lutzoni F."/>
            <person name="Magnuson J."/>
            <person name="Mondo S."/>
            <person name="Nolan M."/>
            <person name="Ohm R."/>
            <person name="Pangilinan J."/>
            <person name="Park H.-J."/>
            <person name="Ramirez L."/>
            <person name="Alfaro M."/>
            <person name="Sun H."/>
            <person name="Tritt A."/>
            <person name="Yoshinaga Y."/>
            <person name="Zwiers L.-H."/>
            <person name="Turgeon B."/>
            <person name="Goodwin S."/>
            <person name="Spatafora J."/>
            <person name="Crous P."/>
            <person name="Grigoriev I."/>
        </authorList>
    </citation>
    <scope>NUCLEOTIDE SEQUENCE</scope>
    <source>
        <strain evidence="2">CBS 125425</strain>
    </source>
</reference>
<dbReference type="PANTHER" id="PTHR34502">
    <property type="entry name" value="DUF6594 DOMAIN-CONTAINING PROTEIN-RELATED"/>
    <property type="match status" value="1"/>
</dbReference>
<sequence>MPRRQRNTDAEPAGSAIIPLDGFPCLADFIASDPDHTSLVFKRFDKLAARNVLYLQSELAELQAKQEVFDAEDRSVQHGDLHIKECAMNWESFRDASRQPENEKQKKRMELVNIVRVKMKEYRKI</sequence>
<dbReference type="InterPro" id="IPR046529">
    <property type="entry name" value="DUF6594"/>
</dbReference>
<protein>
    <recommendedName>
        <fullName evidence="1">DUF6594 domain-containing protein</fullName>
    </recommendedName>
</protein>
<dbReference type="AlphaFoldDB" id="A0A9P4V6Y5"/>
<dbReference type="EMBL" id="ML996100">
    <property type="protein sequence ID" value="KAF2740309.1"/>
    <property type="molecule type" value="Genomic_DNA"/>
</dbReference>
<evidence type="ECO:0000313" key="2">
    <source>
        <dbReference type="EMBL" id="KAF2740309.1"/>
    </source>
</evidence>
<evidence type="ECO:0000313" key="3">
    <source>
        <dbReference type="Proteomes" id="UP000799444"/>
    </source>
</evidence>
<proteinExistence type="predicted"/>
<comment type="caution">
    <text evidence="2">The sequence shown here is derived from an EMBL/GenBank/DDBJ whole genome shotgun (WGS) entry which is preliminary data.</text>
</comment>
<gene>
    <name evidence="2" type="ORF">EJ04DRAFT_196440</name>
</gene>
<name>A0A9P4V6Y5_9PLEO</name>